<organism evidence="8 9">
    <name type="scientific">Kitasatospora saccharophila</name>
    <dbReference type="NCBI Taxonomy" id="407973"/>
    <lineage>
        <taxon>Bacteria</taxon>
        <taxon>Bacillati</taxon>
        <taxon>Actinomycetota</taxon>
        <taxon>Actinomycetes</taxon>
        <taxon>Kitasatosporales</taxon>
        <taxon>Streptomycetaceae</taxon>
        <taxon>Kitasatospora</taxon>
    </lineage>
</organism>
<keyword evidence="4" id="KW-0012">Acyltransferase</keyword>
<dbReference type="InterPro" id="IPR018201">
    <property type="entry name" value="Ketoacyl_synth_AS"/>
</dbReference>
<dbReference type="Pfam" id="PF16197">
    <property type="entry name" value="KAsynt_C_assoc"/>
    <property type="match status" value="1"/>
</dbReference>
<dbReference type="PROSITE" id="PS50075">
    <property type="entry name" value="CARRIER"/>
    <property type="match status" value="1"/>
</dbReference>
<evidence type="ECO:0000256" key="3">
    <source>
        <dbReference type="ARBA" id="ARBA00022679"/>
    </source>
</evidence>
<proteinExistence type="predicted"/>
<evidence type="ECO:0008006" key="10">
    <source>
        <dbReference type="Google" id="ProtNLM"/>
    </source>
</evidence>
<protein>
    <recommendedName>
        <fullName evidence="10">Phosphopantetheine binding protein</fullName>
    </recommendedName>
</protein>
<dbReference type="InterPro" id="IPR036291">
    <property type="entry name" value="NAD(P)-bd_dom_sf"/>
</dbReference>
<keyword evidence="9" id="KW-1185">Reference proteome</keyword>
<evidence type="ECO:0000259" key="6">
    <source>
        <dbReference type="PROSITE" id="PS50075"/>
    </source>
</evidence>
<reference evidence="8 9" key="1">
    <citation type="journal article" date="2019" name="Int. J. Syst. Evol. Microbiol.">
        <title>The Global Catalogue of Microorganisms (GCM) 10K type strain sequencing project: providing services to taxonomists for standard genome sequencing and annotation.</title>
        <authorList>
            <consortium name="The Broad Institute Genomics Platform"/>
            <consortium name="The Broad Institute Genome Sequencing Center for Infectious Disease"/>
            <person name="Wu L."/>
            <person name="Ma J."/>
        </authorList>
    </citation>
    <scope>NUCLEOTIDE SEQUENCE [LARGE SCALE GENOMIC DNA]</scope>
    <source>
        <strain evidence="8 9">JCM 14559</strain>
    </source>
</reference>
<dbReference type="Gene3D" id="3.40.50.720">
    <property type="entry name" value="NAD(P)-binding Rossmann-like Domain"/>
    <property type="match status" value="1"/>
</dbReference>
<dbReference type="CDD" id="cd00833">
    <property type="entry name" value="PKS"/>
    <property type="match status" value="1"/>
</dbReference>
<dbReference type="InterPro" id="IPR032821">
    <property type="entry name" value="PKS_assoc"/>
</dbReference>
<sequence>MSSDIAIVGMSVEVPGVRDVPGFWDLVAGGRNLTGRFPEHRARSIEDYLRYVMDTTVRSPADATIAYRDGAYLEHPEHFDAEFFGMTPKQAATTEPHLRHAVRAMYLALEDAGYQASRLRGSRTGVFVGFAVNPGSAYLEYLSKIDRSLIQPALTGNVPTMMANRLSHLLDLRGPSMVVDSACSASLVAVHQAKNALLLGDCDTAVVAGARIVSAPIDHPDTRIGIESSDGRTRTLDERADGTGYGEGSGAVVLKRLDRALADGDRVYAVIKGSAVNHDGVAGGVTTPDSASQADLLNTAWANAGVDPRSIGYVELHGTATTLGDPIEIEGLRRAFAPHTGDRGFCAVGTVKANIGHLFEGSGVMGLIKAALVLRHRELPPLAGFERPNTRIDFDDSPVRVPTAAEPWRSEHGPLRCGVSAFGLGGTNCHVVLEEYAAPAPAPAAGGSAPQLFTLSAHSEESLRLLLRAYADWFERGLFDGVGLAELCAGVRRSRAGHRHRLALVVTDLDELRSRLAALAANRLVDAAPFRSSHPDWAFWATDPAGAADPDADARAAAWVAGAELAPDAGPAVRPVDLPPYQFDERRAWIDFPTDWREALALGAPASAGPATHQVVFRPAAGPAPAAEPGARVLALVDGSTGAEGLLREAGLTDEQFVRLPDALTGPDADAFYEDLALRAVDEGVTHLVHALGFEADRARDVATLDARLEKNLYGLFRLSKALISEGAQLHLAVLTRTALASRRAEPGVVVENSTLTGMAKSVSREYPYLTVSVVDTDGATPARTVLDEVLGAEAAVVALRGGARLHETFAELPDAEIADRGEYLKPGGTYLVTGGTAGLGLALCREFAAARPGINLVLLSRSGAAGAEADGDPAGDGDSPGARLRAALRELRDLGAEVLVLAADAGDPSALAAAVATVRERFGRIDGIVHAAGIPGGEVITQRSLADFESVVRPKVHGAFVLDLLTRGDRPDFVVHFSSVAAVFPAIGQADYASANQFLDTLAESETDPDCHVITFDWVSWKETGMAVRSHANVDTTFKALPTALGLSIADTGLRSDRARVFGGELHYEGDYADALPGYHIALEPTIAGKLAEASRRRAAHRERTAGQVRKEIEELPVELTGRPDGRYTDTELTIARCWAHVFGFTSIDVDADLFDLGVDSITGMSLVATVASVLGVEMQSSDLLVDRTVAAQAKIAEERGHGTGSGTSGTSGSDGLPG</sequence>
<dbReference type="InterPro" id="IPR013968">
    <property type="entry name" value="PKS_KR"/>
</dbReference>
<dbReference type="Pfam" id="PF02801">
    <property type="entry name" value="Ketoacyl-synt_C"/>
    <property type="match status" value="1"/>
</dbReference>
<dbReference type="Pfam" id="PF08659">
    <property type="entry name" value="KR"/>
    <property type="match status" value="1"/>
</dbReference>
<dbReference type="InterPro" id="IPR016039">
    <property type="entry name" value="Thiolase-like"/>
</dbReference>
<keyword evidence="2" id="KW-0597">Phosphoprotein</keyword>
<keyword evidence="1" id="KW-0596">Phosphopantetheine</keyword>
<evidence type="ECO:0000256" key="4">
    <source>
        <dbReference type="ARBA" id="ARBA00023315"/>
    </source>
</evidence>
<dbReference type="SMART" id="SM00825">
    <property type="entry name" value="PKS_KS"/>
    <property type="match status" value="1"/>
</dbReference>
<feature type="domain" description="Carrier" evidence="6">
    <location>
        <begin position="1127"/>
        <end position="1202"/>
    </location>
</feature>
<dbReference type="EMBL" id="BAAANS010000041">
    <property type="protein sequence ID" value="GAA2111451.1"/>
    <property type="molecule type" value="Genomic_DNA"/>
</dbReference>
<name>A0ABN2XJI6_9ACTN</name>
<gene>
    <name evidence="8" type="ORF">GCM10009759_53470</name>
</gene>
<dbReference type="SMART" id="SM00822">
    <property type="entry name" value="PKS_KR"/>
    <property type="match status" value="1"/>
</dbReference>
<dbReference type="CDD" id="cd08953">
    <property type="entry name" value="KR_2_SDR_x"/>
    <property type="match status" value="1"/>
</dbReference>
<dbReference type="InterPro" id="IPR036736">
    <property type="entry name" value="ACP-like_sf"/>
</dbReference>
<dbReference type="Gene3D" id="1.10.1200.10">
    <property type="entry name" value="ACP-like"/>
    <property type="match status" value="1"/>
</dbReference>
<dbReference type="InterPro" id="IPR020841">
    <property type="entry name" value="PKS_Beta-ketoAc_synthase_dom"/>
</dbReference>
<dbReference type="RefSeq" id="WP_344555397.1">
    <property type="nucleotide sequence ID" value="NZ_BAAANS010000041.1"/>
</dbReference>
<evidence type="ECO:0000256" key="2">
    <source>
        <dbReference type="ARBA" id="ARBA00022553"/>
    </source>
</evidence>
<dbReference type="Gene3D" id="3.40.47.10">
    <property type="match status" value="1"/>
</dbReference>
<dbReference type="InterPro" id="IPR014030">
    <property type="entry name" value="Ketoacyl_synth_N"/>
</dbReference>
<dbReference type="Proteomes" id="UP001500897">
    <property type="component" value="Unassembled WGS sequence"/>
</dbReference>
<keyword evidence="3" id="KW-0808">Transferase</keyword>
<evidence type="ECO:0000313" key="9">
    <source>
        <dbReference type="Proteomes" id="UP001500897"/>
    </source>
</evidence>
<dbReference type="PROSITE" id="PS52004">
    <property type="entry name" value="KS3_2"/>
    <property type="match status" value="1"/>
</dbReference>
<evidence type="ECO:0000256" key="1">
    <source>
        <dbReference type="ARBA" id="ARBA00022450"/>
    </source>
</evidence>
<feature type="domain" description="Ketosynthase family 3 (KS3)" evidence="7">
    <location>
        <begin position="2"/>
        <end position="435"/>
    </location>
</feature>
<dbReference type="Pfam" id="PF00109">
    <property type="entry name" value="ketoacyl-synt"/>
    <property type="match status" value="1"/>
</dbReference>
<dbReference type="InterPro" id="IPR014031">
    <property type="entry name" value="Ketoacyl_synth_C"/>
</dbReference>
<dbReference type="SUPFAM" id="SSF51735">
    <property type="entry name" value="NAD(P)-binding Rossmann-fold domains"/>
    <property type="match status" value="2"/>
</dbReference>
<dbReference type="PROSITE" id="PS00606">
    <property type="entry name" value="KS3_1"/>
    <property type="match status" value="1"/>
</dbReference>
<dbReference type="SUPFAM" id="SSF53901">
    <property type="entry name" value="Thiolase-like"/>
    <property type="match status" value="1"/>
</dbReference>
<evidence type="ECO:0000259" key="7">
    <source>
        <dbReference type="PROSITE" id="PS52004"/>
    </source>
</evidence>
<evidence type="ECO:0000256" key="5">
    <source>
        <dbReference type="SAM" id="MobiDB-lite"/>
    </source>
</evidence>
<dbReference type="Gene3D" id="1.10.1240.100">
    <property type="match status" value="1"/>
</dbReference>
<dbReference type="SMART" id="SM00823">
    <property type="entry name" value="PKS_PP"/>
    <property type="match status" value="1"/>
</dbReference>
<comment type="caution">
    <text evidence="8">The sequence shown here is derived from an EMBL/GenBank/DDBJ whole genome shotgun (WGS) entry which is preliminary data.</text>
</comment>
<accession>A0ABN2XJI6</accession>
<dbReference type="InterPro" id="IPR057326">
    <property type="entry name" value="KR_dom"/>
</dbReference>
<dbReference type="PANTHER" id="PTHR43775:SF37">
    <property type="entry name" value="SI:DKEY-61P9.11"/>
    <property type="match status" value="1"/>
</dbReference>
<dbReference type="InterPro" id="IPR050091">
    <property type="entry name" value="PKS_NRPS_Biosynth_Enz"/>
</dbReference>
<dbReference type="SUPFAM" id="SSF47336">
    <property type="entry name" value="ACP-like"/>
    <property type="match status" value="1"/>
</dbReference>
<feature type="region of interest" description="Disordered" evidence="5">
    <location>
        <begin position="1197"/>
        <end position="1220"/>
    </location>
</feature>
<dbReference type="InterPro" id="IPR009081">
    <property type="entry name" value="PP-bd_ACP"/>
</dbReference>
<dbReference type="InterPro" id="IPR020806">
    <property type="entry name" value="PKS_PP-bd"/>
</dbReference>
<evidence type="ECO:0000313" key="8">
    <source>
        <dbReference type="EMBL" id="GAA2111451.1"/>
    </source>
</evidence>
<dbReference type="Pfam" id="PF00550">
    <property type="entry name" value="PP-binding"/>
    <property type="match status" value="1"/>
</dbReference>
<dbReference type="PANTHER" id="PTHR43775">
    <property type="entry name" value="FATTY ACID SYNTHASE"/>
    <property type="match status" value="1"/>
</dbReference>